<dbReference type="InterPro" id="IPR021796">
    <property type="entry name" value="Tll0287-like_dom"/>
</dbReference>
<dbReference type="Pfam" id="PF11845">
    <property type="entry name" value="Tll0287-like"/>
    <property type="match status" value="1"/>
</dbReference>
<name>A0ABS3BYX4_9BACT</name>
<comment type="caution">
    <text evidence="2">The sequence shown here is derived from an EMBL/GenBank/DDBJ whole genome shotgun (WGS) entry which is preliminary data.</text>
</comment>
<sequence length="216" mass="23707">MKNTTLSIALLTLLACGPRERVSKETLDQVNESMEIKRLTEAEILEEAMVWGDSLTAEAQSQLLASLQQAIAEGGTVGALEFCNVQALPLLAAVGEAHQVGIRRVSNRSRNPLDRPDDDEAPLLEAYEYNAETGGKSDPNIQKLENGTVFLYTKPIVIPGNFCLSCHGEPGTEIDAPTLEKLAELYPEDKAKNHKVGDLRGMWSLRIPKKEVVKRL</sequence>
<dbReference type="RefSeq" id="WP_206576851.1">
    <property type="nucleotide sequence ID" value="NZ_JAFKCT010000001.1"/>
</dbReference>
<protein>
    <submittedName>
        <fullName evidence="2">DUF3365 domain-containing protein</fullName>
    </submittedName>
</protein>
<evidence type="ECO:0000313" key="2">
    <source>
        <dbReference type="EMBL" id="MBN7810064.1"/>
    </source>
</evidence>
<organism evidence="2 3">
    <name type="scientific">Algoriphagus oliviformis</name>
    <dbReference type="NCBI Taxonomy" id="2811231"/>
    <lineage>
        <taxon>Bacteria</taxon>
        <taxon>Pseudomonadati</taxon>
        <taxon>Bacteroidota</taxon>
        <taxon>Cytophagia</taxon>
        <taxon>Cytophagales</taxon>
        <taxon>Cyclobacteriaceae</taxon>
        <taxon>Algoriphagus</taxon>
    </lineage>
</organism>
<proteinExistence type="predicted"/>
<evidence type="ECO:0000259" key="1">
    <source>
        <dbReference type="Pfam" id="PF11845"/>
    </source>
</evidence>
<reference evidence="2 3" key="1">
    <citation type="submission" date="2021-03" db="EMBL/GenBank/DDBJ databases">
        <title>novel species isolated from a fishpond in China.</title>
        <authorList>
            <person name="Lu H."/>
            <person name="Cai Z."/>
        </authorList>
    </citation>
    <scope>NUCLEOTIDE SEQUENCE [LARGE SCALE GENOMIC DNA]</scope>
    <source>
        <strain evidence="2 3">H41</strain>
    </source>
</reference>
<dbReference type="PROSITE" id="PS51257">
    <property type="entry name" value="PROKAR_LIPOPROTEIN"/>
    <property type="match status" value="1"/>
</dbReference>
<gene>
    <name evidence="2" type="ORF">J0A68_03795</name>
</gene>
<keyword evidence="3" id="KW-1185">Reference proteome</keyword>
<dbReference type="EMBL" id="JAFKCT010000001">
    <property type="protein sequence ID" value="MBN7810064.1"/>
    <property type="molecule type" value="Genomic_DNA"/>
</dbReference>
<evidence type="ECO:0000313" key="3">
    <source>
        <dbReference type="Proteomes" id="UP000664317"/>
    </source>
</evidence>
<dbReference type="Proteomes" id="UP000664317">
    <property type="component" value="Unassembled WGS sequence"/>
</dbReference>
<feature type="domain" description="Tll0287-like" evidence="1">
    <location>
        <begin position="57"/>
        <end position="208"/>
    </location>
</feature>
<accession>A0ABS3BYX4</accession>